<feature type="domain" description="Protein kinase" evidence="10">
    <location>
        <begin position="1485"/>
        <end position="1750"/>
    </location>
</feature>
<feature type="compositionally biased region" description="Basic and acidic residues" evidence="9">
    <location>
        <begin position="753"/>
        <end position="766"/>
    </location>
</feature>
<organism evidence="11 12">
    <name type="scientific">Oikopleura dioica</name>
    <name type="common">Tunicate</name>
    <dbReference type="NCBI Taxonomy" id="34765"/>
    <lineage>
        <taxon>Eukaryota</taxon>
        <taxon>Metazoa</taxon>
        <taxon>Chordata</taxon>
        <taxon>Tunicata</taxon>
        <taxon>Appendicularia</taxon>
        <taxon>Copelata</taxon>
        <taxon>Oikopleuridae</taxon>
        <taxon>Oikopleura</taxon>
    </lineage>
</organism>
<dbReference type="PROSITE" id="PS50011">
    <property type="entry name" value="PROTEIN_KINASE_DOM"/>
    <property type="match status" value="1"/>
</dbReference>
<feature type="region of interest" description="Disordered" evidence="9">
    <location>
        <begin position="753"/>
        <end position="778"/>
    </location>
</feature>
<feature type="region of interest" description="Disordered" evidence="9">
    <location>
        <begin position="409"/>
        <end position="477"/>
    </location>
</feature>
<dbReference type="PROSITE" id="PS00107">
    <property type="entry name" value="PROTEIN_KINASE_ATP"/>
    <property type="match status" value="1"/>
</dbReference>
<dbReference type="InterPro" id="IPR000719">
    <property type="entry name" value="Prot_kinase_dom"/>
</dbReference>
<evidence type="ECO:0000256" key="2">
    <source>
        <dbReference type="ARBA" id="ARBA00022527"/>
    </source>
</evidence>
<dbReference type="Pfam" id="PF03178">
    <property type="entry name" value="CPSF_A"/>
    <property type="match status" value="1"/>
</dbReference>
<dbReference type="CDD" id="cd14017">
    <property type="entry name" value="STKc_TTBK"/>
    <property type="match status" value="1"/>
</dbReference>
<feature type="compositionally biased region" description="Basic residues" evidence="9">
    <location>
        <begin position="1823"/>
        <end position="1832"/>
    </location>
</feature>
<dbReference type="InterPro" id="IPR004871">
    <property type="entry name" value="RSE1/DDB1/CPSF1_C"/>
</dbReference>
<keyword evidence="3" id="KW-0808">Transferase</keyword>
<sequence>MIEEENTEEPPALPPCEIYGYHKESQRPTGVDESCALCFYHDGEQNLAVAAGNILSVYRISSSKDESGNNVDSFELCDEFELWGTVISMSRVRFSGSVRDSLLLSIEESKCVIVEYEPDTGSLTTVSMHYFQDEDLRRGFRKLNSIALARVDGFNRCAAVLIYGSYLAILPFRRATGRDMSGRTHQAVASFMIDVQNLPVKVASVIDFQFLDGYNDPTLLILYEALPTWTGRVTERQDTCGIVALSINLIDQTHPIIWQMSGLPFDASAIFPIPKPLGGSLLFATNSLIYLDQSVPPYGVALNSLTFGSTNFALKEQDVSPLNLLNCRACMLSSDSICVSLETGDVYVITLKKDSLNNVRRFHLDQVASSVIPTTLTKLNDNLIFLGSRLGNSLLLRYKCDNQVTSKKSSLSVENGDAKSNNQENGGENEMEEENPLDFEMEKEENSPEKKRKRTSDPSGDWEKVHSNGTVPKRNKTIFEAEEDELGAIDGYYGDEIFNLDVNLCYEFETMDNISNIGPCGPVELIHTSNHNDSYDHVGSDARDRNIDVCILSGKDKTGSITVLHKSVRPSIASNFPFPMNFNDMWTLRRSESTRHSLLVMTKKDQTMVFTTGQILEELKKEECGLATNAKTIFCSTIGNGKYIVQVLPRAVVLVDMDTQETIQNKPFDLNGQIIQAVACDPYLVILASKGTIISLVLHTNSDGSVMMKTSTAPECSSDDPGKKIMHISLMKDDEGHFVLGKGSPDIIRNQEAKEKKLSEKKEKQSEPSLTQHGDDENREEFHLDFNTILTAEEEDELLYGDIEEPTADSVFLNETAEGEEFEEFIDGDAKGRHWLFLTRANGNLEIYSLPDCILRFGDRNFANAPKIIETSRFEGSDGRRLDVMDVQEMNVFKMGPCGLPYIVVMIADQLMIYRFRATPIRFQTENPVLSGRFIKFQDKTKLLRRIPGVSDEIIKKHRNNKMMRQFKNIQGHKGVFLGGAYPHWIFSGQDGRLNIHSMWQEGFVNAFTPFDNESCPHGFLYFRHSTKTLTVATLQPFLKYDADWPFKKIKLNYTPCFSSYDLEQKVLTICGCRNEKIEMLPKINAEGHKEYEDMPEVANVETQLFPQYFVEMFSPSTWEVIPNSRIEMDAHEHILCCRSVYLKSEASMSGRKQYIAIGTSNVCGEDYQSRGRLILLEVIDVVPEPGKPLTRYKYKTVYDESQRGPVSAVDSLDGALIAAIGQKVFIHAFQDDNLRATGFVDTQLYTHATHCFKNYALVGDIQQGITLLRHQGERNCISSISRARRAGEVMAVGILLDGNQVGLVSTDMQRNLHVYMYKPDQKESNGGKQLIRQADINLGKRVMSMWNSLARQNDTFTKVALTENDARHVTFYAGLDGSLGDIVPVSEKVFRRLEMLQTLVQSHLPHYGGLNPREYRYCSNEFRDLENAAKNIIDGDLLERFNGLSFTEQTDLTKKTGKPSMAVKTEEEKAEDLLLPGHAIKDKWRITKKIGGGGFGEIYAAKFIESEENVAIKVESSKQSKQVLKMEVAVLKALQHKSDHVCKFYGCGRDERFNYIVMSLVGKSLAELRRAQPKGTFSLSTTLRLGRHILQAIRDIHEVGFLHRDVKPSNFAMGVSSKARQVYMLDYGLARQYVDATGKVRQARTVAGFRGTVRYASVNAHNNSEMGRHDDLWSLFYMLIEFLHGQLPWRKIKDKDQVGQIKRTFDHDDLLKHERVPEEFEPFLRHIQNLKYDMKPDYDFLFALLESATNRKDVRESDAYDWELTTKSNNSISQSTSPRERETFAAVRDATGREDEQRTGEINGEARGKNNNNLLDKERKKDRQRHRSRKNRDREKAREDTNRLLHTTDRLAALDINDNAKHARDASADGDHQNERERVRRSRKTSADRKTGLRSRSKEIDSKRNLRIRDKSYDPKPPISNKPHSRTSDPRSRRYRVSKTLRVGVNGENTTISGDEALQHSRGTRL</sequence>
<feature type="compositionally biased region" description="Basic and acidic residues" evidence="9">
    <location>
        <begin position="1886"/>
        <end position="1915"/>
    </location>
</feature>
<evidence type="ECO:0000256" key="1">
    <source>
        <dbReference type="ARBA" id="ARBA00004123"/>
    </source>
</evidence>
<evidence type="ECO:0000256" key="4">
    <source>
        <dbReference type="ARBA" id="ARBA00022741"/>
    </source>
</evidence>
<dbReference type="InterPro" id="IPR058543">
    <property type="entry name" value="Beta-prop_RSE1/DDB1/CPSF1_2nd"/>
</dbReference>
<feature type="compositionally biased region" description="Basic and acidic residues" evidence="9">
    <location>
        <begin position="1833"/>
        <end position="1847"/>
    </location>
</feature>
<feature type="region of interest" description="Disordered" evidence="9">
    <location>
        <begin position="1770"/>
        <end position="1847"/>
    </location>
</feature>
<feature type="region of interest" description="Disordered" evidence="9">
    <location>
        <begin position="1863"/>
        <end position="1967"/>
    </location>
</feature>
<evidence type="ECO:0000256" key="7">
    <source>
        <dbReference type="ARBA" id="ARBA00023242"/>
    </source>
</evidence>
<dbReference type="SUPFAM" id="SSF56112">
    <property type="entry name" value="Protein kinase-like (PK-like)"/>
    <property type="match status" value="1"/>
</dbReference>
<feature type="compositionally biased region" description="Basic and acidic residues" evidence="9">
    <location>
        <begin position="1863"/>
        <end position="1879"/>
    </location>
</feature>
<dbReference type="Pfam" id="PF00069">
    <property type="entry name" value="Pkinase"/>
    <property type="match status" value="1"/>
</dbReference>
<proteinExistence type="predicted"/>
<evidence type="ECO:0000256" key="8">
    <source>
        <dbReference type="PROSITE-ProRule" id="PRU10141"/>
    </source>
</evidence>
<dbReference type="InterPro" id="IPR050358">
    <property type="entry name" value="RSE1/DDB1/CFT1"/>
</dbReference>
<keyword evidence="12" id="KW-1185">Reference proteome</keyword>
<evidence type="ECO:0000256" key="6">
    <source>
        <dbReference type="ARBA" id="ARBA00022840"/>
    </source>
</evidence>
<dbReference type="InterPro" id="IPR047916">
    <property type="entry name" value="TTBK_Asator-like_STKc"/>
</dbReference>
<dbReference type="Pfam" id="PF23726">
    <property type="entry name" value="Beta-prop_RSE1_2nd"/>
    <property type="match status" value="1"/>
</dbReference>
<dbReference type="Gene3D" id="2.130.10.10">
    <property type="entry name" value="YVTN repeat-like/Quinoprotein amine dehydrogenase"/>
    <property type="match status" value="3"/>
</dbReference>
<gene>
    <name evidence="11" type="ORF">OKIOD_LOCUS6459</name>
</gene>
<evidence type="ECO:0000256" key="9">
    <source>
        <dbReference type="SAM" id="MobiDB-lite"/>
    </source>
</evidence>
<dbReference type="InterPro" id="IPR018846">
    <property type="entry name" value="Beta-prop_RSE1/DDB1/CPSF1_1st"/>
</dbReference>
<evidence type="ECO:0000256" key="3">
    <source>
        <dbReference type="ARBA" id="ARBA00022679"/>
    </source>
</evidence>
<keyword evidence="4 8" id="KW-0547">Nucleotide-binding</keyword>
<dbReference type="InterPro" id="IPR011009">
    <property type="entry name" value="Kinase-like_dom_sf"/>
</dbReference>
<evidence type="ECO:0000256" key="5">
    <source>
        <dbReference type="ARBA" id="ARBA00022777"/>
    </source>
</evidence>
<dbReference type="InterPro" id="IPR015943">
    <property type="entry name" value="WD40/YVTN_repeat-like_dom_sf"/>
</dbReference>
<dbReference type="Gene3D" id="1.10.510.10">
    <property type="entry name" value="Transferase(Phosphotransferase) domain 1"/>
    <property type="match status" value="1"/>
</dbReference>
<dbReference type="EMBL" id="OU015569">
    <property type="protein sequence ID" value="CAG5097034.1"/>
    <property type="molecule type" value="Genomic_DNA"/>
</dbReference>
<keyword evidence="6 8" id="KW-0067">ATP-binding</keyword>
<feature type="compositionally biased region" description="Acidic residues" evidence="9">
    <location>
        <begin position="427"/>
        <end position="443"/>
    </location>
</feature>
<feature type="compositionally biased region" description="Basic and acidic residues" evidence="9">
    <location>
        <begin position="1791"/>
        <end position="1809"/>
    </location>
</feature>
<evidence type="ECO:0000313" key="11">
    <source>
        <dbReference type="EMBL" id="CAG5097034.1"/>
    </source>
</evidence>
<protein>
    <submittedName>
        <fullName evidence="11">Oidioi.mRNA.OKI2018_I69.XSR.g14901.t1.cds</fullName>
    </submittedName>
</protein>
<keyword evidence="7" id="KW-0539">Nucleus</keyword>
<reference evidence="11 12" key="1">
    <citation type="submission" date="2021-04" db="EMBL/GenBank/DDBJ databases">
        <authorList>
            <person name="Bliznina A."/>
        </authorList>
    </citation>
    <scope>NUCLEOTIDE SEQUENCE [LARGE SCALE GENOMIC DNA]</scope>
</reference>
<accession>A0ABN7SB50</accession>
<keyword evidence="5" id="KW-0418">Kinase</keyword>
<comment type="subcellular location">
    <subcellularLocation>
        <location evidence="1">Nucleus</location>
    </subcellularLocation>
</comment>
<feature type="binding site" evidence="8">
    <location>
        <position position="1514"/>
    </location>
    <ligand>
        <name>ATP</name>
        <dbReference type="ChEBI" id="CHEBI:30616"/>
    </ligand>
</feature>
<keyword evidence="2" id="KW-0723">Serine/threonine-protein kinase</keyword>
<dbReference type="InterPro" id="IPR017441">
    <property type="entry name" value="Protein_kinase_ATP_BS"/>
</dbReference>
<dbReference type="Pfam" id="PF10433">
    <property type="entry name" value="Beta-prop_RSE1_1st"/>
    <property type="match status" value="1"/>
</dbReference>
<evidence type="ECO:0000259" key="10">
    <source>
        <dbReference type="PROSITE" id="PS50011"/>
    </source>
</evidence>
<evidence type="ECO:0000313" key="12">
    <source>
        <dbReference type="Proteomes" id="UP001158576"/>
    </source>
</evidence>
<dbReference type="SMART" id="SM00220">
    <property type="entry name" value="S_TKc"/>
    <property type="match status" value="1"/>
</dbReference>
<dbReference type="PANTHER" id="PTHR10644">
    <property type="entry name" value="DNA REPAIR/RNA PROCESSING CPSF FAMILY"/>
    <property type="match status" value="1"/>
</dbReference>
<dbReference type="Proteomes" id="UP001158576">
    <property type="component" value="Chromosome XSR"/>
</dbReference>
<name>A0ABN7SB50_OIKDI</name>